<keyword evidence="3" id="KW-1185">Reference proteome</keyword>
<comment type="caution">
    <text evidence="2">The sequence shown here is derived from an EMBL/GenBank/DDBJ whole genome shotgun (WGS) entry which is preliminary data.</text>
</comment>
<gene>
    <name evidence="2" type="ORF">AZE42_10507</name>
</gene>
<accession>A0A1J8QX52</accession>
<keyword evidence="1" id="KW-0472">Membrane</keyword>
<evidence type="ECO:0000256" key="1">
    <source>
        <dbReference type="SAM" id="Phobius"/>
    </source>
</evidence>
<dbReference type="EMBL" id="LVVM01003904">
    <property type="protein sequence ID" value="OJA14074.1"/>
    <property type="molecule type" value="Genomic_DNA"/>
</dbReference>
<sequence length="38" mass="4135">MTSGRVIQIARLIARLHPLTHLIVVTICSISYASTSDP</sequence>
<proteinExistence type="predicted"/>
<dbReference type="Proteomes" id="UP000183567">
    <property type="component" value="Unassembled WGS sequence"/>
</dbReference>
<reference evidence="2 3" key="1">
    <citation type="submission" date="2016-03" db="EMBL/GenBank/DDBJ databases">
        <title>Comparative genomics of the ectomycorrhizal sister species Rhizopogon vinicolor and Rhizopogon vesiculosus (Basidiomycota: Boletales) reveals a divergence of the mating type B locus.</title>
        <authorList>
            <person name="Mujic A.B."/>
            <person name="Kuo A."/>
            <person name="Tritt A."/>
            <person name="Lipzen A."/>
            <person name="Chen C."/>
            <person name="Johnson J."/>
            <person name="Sharma A."/>
            <person name="Barry K."/>
            <person name="Grigoriev I.V."/>
            <person name="Spatafora J.W."/>
        </authorList>
    </citation>
    <scope>NUCLEOTIDE SEQUENCE [LARGE SCALE GENOMIC DNA]</scope>
    <source>
        <strain evidence="2 3">AM-OR11-056</strain>
    </source>
</reference>
<organism evidence="2 3">
    <name type="scientific">Rhizopogon vesiculosus</name>
    <dbReference type="NCBI Taxonomy" id="180088"/>
    <lineage>
        <taxon>Eukaryota</taxon>
        <taxon>Fungi</taxon>
        <taxon>Dikarya</taxon>
        <taxon>Basidiomycota</taxon>
        <taxon>Agaricomycotina</taxon>
        <taxon>Agaricomycetes</taxon>
        <taxon>Agaricomycetidae</taxon>
        <taxon>Boletales</taxon>
        <taxon>Suillineae</taxon>
        <taxon>Rhizopogonaceae</taxon>
        <taxon>Rhizopogon</taxon>
    </lineage>
</organism>
<keyword evidence="1" id="KW-0812">Transmembrane</keyword>
<evidence type="ECO:0000313" key="2">
    <source>
        <dbReference type="EMBL" id="OJA14074.1"/>
    </source>
</evidence>
<name>A0A1J8QX52_9AGAM</name>
<protein>
    <submittedName>
        <fullName evidence="2">Uncharacterized protein</fullName>
    </submittedName>
</protein>
<feature type="transmembrane region" description="Helical" evidence="1">
    <location>
        <begin position="12"/>
        <end position="33"/>
    </location>
</feature>
<dbReference type="AlphaFoldDB" id="A0A1J8QX52"/>
<keyword evidence="1" id="KW-1133">Transmembrane helix</keyword>
<evidence type="ECO:0000313" key="3">
    <source>
        <dbReference type="Proteomes" id="UP000183567"/>
    </source>
</evidence>